<name>A0ABU0JDM1_9HYPH</name>
<keyword evidence="9" id="KW-0482">Metalloprotease</keyword>
<evidence type="ECO:0000313" key="10">
    <source>
        <dbReference type="EMBL" id="MDQ0472375.1"/>
    </source>
</evidence>
<evidence type="ECO:0000256" key="1">
    <source>
        <dbReference type="ARBA" id="ARBA00001941"/>
    </source>
</evidence>
<dbReference type="SUPFAM" id="SSF144052">
    <property type="entry name" value="Thermophilic metalloprotease-like"/>
    <property type="match status" value="1"/>
</dbReference>
<keyword evidence="5 10" id="KW-0031">Aminopeptidase</keyword>
<comment type="similarity">
    <text evidence="4">Belongs to the peptidase M29 family.</text>
</comment>
<dbReference type="PANTHER" id="PTHR34448">
    <property type="entry name" value="AMINOPEPTIDASE"/>
    <property type="match status" value="1"/>
</dbReference>
<dbReference type="EMBL" id="JAUSVX010000012">
    <property type="protein sequence ID" value="MDQ0472375.1"/>
    <property type="molecule type" value="Genomic_DNA"/>
</dbReference>
<comment type="cofactor">
    <cofactor evidence="2">
        <name>Mg(2+)</name>
        <dbReference type="ChEBI" id="CHEBI:18420"/>
    </cofactor>
</comment>
<comment type="cofactor">
    <cofactor evidence="1">
        <name>Co(2+)</name>
        <dbReference type="ChEBI" id="CHEBI:48828"/>
    </cofactor>
</comment>
<evidence type="ECO:0000313" key="11">
    <source>
        <dbReference type="Proteomes" id="UP001242480"/>
    </source>
</evidence>
<reference evidence="10 11" key="1">
    <citation type="submission" date="2023-07" db="EMBL/GenBank/DDBJ databases">
        <title>Genomic Encyclopedia of Type Strains, Phase IV (KMG-IV): sequencing the most valuable type-strain genomes for metagenomic binning, comparative biology and taxonomic classification.</title>
        <authorList>
            <person name="Goeker M."/>
        </authorList>
    </citation>
    <scope>NUCLEOTIDE SEQUENCE [LARGE SCALE GENOMIC DNA]</scope>
    <source>
        <strain evidence="10 11">DSM 19619</strain>
    </source>
</reference>
<gene>
    <name evidence="10" type="ORF">QO011_005404</name>
</gene>
<dbReference type="EC" id="3.4.11.-" evidence="10"/>
<keyword evidence="11" id="KW-1185">Reference proteome</keyword>
<dbReference type="InterPro" id="IPR035097">
    <property type="entry name" value="M29_N-terminal"/>
</dbReference>
<evidence type="ECO:0000256" key="4">
    <source>
        <dbReference type="ARBA" id="ARBA00008236"/>
    </source>
</evidence>
<protein>
    <submittedName>
        <fullName evidence="10">Aminopeptidase</fullName>
        <ecNumber evidence="10">3.4.11.-</ecNumber>
    </submittedName>
</protein>
<evidence type="ECO:0000256" key="2">
    <source>
        <dbReference type="ARBA" id="ARBA00001946"/>
    </source>
</evidence>
<comment type="cofactor">
    <cofactor evidence="3">
        <name>Zn(2+)</name>
        <dbReference type="ChEBI" id="CHEBI:29105"/>
    </cofactor>
</comment>
<evidence type="ECO:0000256" key="5">
    <source>
        <dbReference type="ARBA" id="ARBA00022438"/>
    </source>
</evidence>
<dbReference type="GO" id="GO:0004177">
    <property type="term" value="F:aminopeptidase activity"/>
    <property type="evidence" value="ECO:0007669"/>
    <property type="project" value="UniProtKB-KW"/>
</dbReference>
<evidence type="ECO:0000256" key="6">
    <source>
        <dbReference type="ARBA" id="ARBA00022670"/>
    </source>
</evidence>
<evidence type="ECO:0000256" key="3">
    <source>
        <dbReference type="ARBA" id="ARBA00001947"/>
    </source>
</evidence>
<organism evidence="10 11">
    <name type="scientific">Labrys wisconsinensis</name>
    <dbReference type="NCBI Taxonomy" id="425677"/>
    <lineage>
        <taxon>Bacteria</taxon>
        <taxon>Pseudomonadati</taxon>
        <taxon>Pseudomonadota</taxon>
        <taxon>Alphaproteobacteria</taxon>
        <taxon>Hyphomicrobiales</taxon>
        <taxon>Xanthobacteraceae</taxon>
        <taxon>Labrys</taxon>
    </lineage>
</organism>
<dbReference type="RefSeq" id="WP_307279124.1">
    <property type="nucleotide sequence ID" value="NZ_JAUSVX010000012.1"/>
</dbReference>
<sequence>MTEQIRLPQTDAAAAHAARLDRLAEVAVKVGLGLVPGQELVMTASVEALPLVRRITEHAYKAGATIVTTLFSDEEATLARFRHAPDESFDKATGWLFDGMAKAFEGGAARLAIAGEDPSLLAGQDPDKVARANRARSAAYMPALKLITGFKINWNIVSYATVAWARAVFPGEPDDIAVARLWDAIFAASRIDAADPVAAWAAHNDDLHARARQLNAKRYHALRFRGPGTDLTVGLGDGHEWHGGSSTAKNGIVCNPNIPTEEVFTTPHRDRVDGVVAATKPLSYQGTLIEKIAVRFEGGRIVATAAASGKDVLDKVLETDEGARRLGEVALVPYSSPISRSGLLFYSTLYDENAASHIALGQSYSQCFVDGGSLTPEELAARGANNSLIHIDWMIGSGEVDVDGLAADGSAEPVMRAGEWV</sequence>
<dbReference type="PRINTS" id="PR00919">
    <property type="entry name" value="THERMOPTASE"/>
</dbReference>
<dbReference type="Proteomes" id="UP001242480">
    <property type="component" value="Unassembled WGS sequence"/>
</dbReference>
<keyword evidence="7" id="KW-0479">Metal-binding</keyword>
<comment type="caution">
    <text evidence="10">The sequence shown here is derived from an EMBL/GenBank/DDBJ whole genome shotgun (WGS) entry which is preliminary data.</text>
</comment>
<dbReference type="Gene3D" id="3.40.1830.10">
    <property type="entry name" value="Thermophilic metalloprotease (M29)"/>
    <property type="match status" value="1"/>
</dbReference>
<accession>A0ABU0JDM1</accession>
<dbReference type="InterPro" id="IPR052170">
    <property type="entry name" value="M29_Exopeptidase"/>
</dbReference>
<dbReference type="PANTHER" id="PTHR34448:SF3">
    <property type="entry name" value="AMINOPEPTIDASE AMPS"/>
    <property type="match status" value="1"/>
</dbReference>
<evidence type="ECO:0000256" key="7">
    <source>
        <dbReference type="ARBA" id="ARBA00022723"/>
    </source>
</evidence>
<proteinExistence type="inferred from homology"/>
<keyword evidence="8 10" id="KW-0378">Hydrolase</keyword>
<dbReference type="InterPro" id="IPR000787">
    <property type="entry name" value="Peptidase_M29"/>
</dbReference>
<evidence type="ECO:0000256" key="9">
    <source>
        <dbReference type="ARBA" id="ARBA00023049"/>
    </source>
</evidence>
<dbReference type="Pfam" id="PF02073">
    <property type="entry name" value="Peptidase_M29"/>
    <property type="match status" value="1"/>
</dbReference>
<evidence type="ECO:0000256" key="8">
    <source>
        <dbReference type="ARBA" id="ARBA00022801"/>
    </source>
</evidence>
<keyword evidence="6" id="KW-0645">Protease</keyword>